<dbReference type="Pfam" id="PF13810">
    <property type="entry name" value="DUF4185"/>
    <property type="match status" value="1"/>
</dbReference>
<dbReference type="KEGG" id="ahm:TL08_18925"/>
<dbReference type="RefSeq" id="WP_311734459.1">
    <property type="nucleotide sequence ID" value="NZ_CP014859.1"/>
</dbReference>
<reference evidence="4" key="1">
    <citation type="submission" date="2016-03" db="EMBL/GenBank/DDBJ databases">
        <title>Complete genome sequence of the type strain Actinoalloteichus hymeniacidonis DSM 45092.</title>
        <authorList>
            <person name="Schaffert L."/>
            <person name="Albersmeier A."/>
            <person name="Winkler A."/>
            <person name="Kalinowski J."/>
            <person name="Zotchev S."/>
            <person name="Ruckert C."/>
        </authorList>
    </citation>
    <scope>NUCLEOTIDE SEQUENCE [LARGE SCALE GENOMIC DNA]</scope>
    <source>
        <strain evidence="4">HPA177(T) (DSM 45092(T))</strain>
    </source>
</reference>
<keyword evidence="1" id="KW-0732">Signal</keyword>
<feature type="chain" id="PRO_5042288503" evidence="1">
    <location>
        <begin position="39"/>
        <end position="535"/>
    </location>
</feature>
<dbReference type="SUPFAM" id="SSF49785">
    <property type="entry name" value="Galactose-binding domain-like"/>
    <property type="match status" value="1"/>
</dbReference>
<dbReference type="Proteomes" id="UP000095210">
    <property type="component" value="Chromosome"/>
</dbReference>
<organism evidence="3 4">
    <name type="scientific">Actinoalloteichus hymeniacidonis</name>
    <dbReference type="NCBI Taxonomy" id="340345"/>
    <lineage>
        <taxon>Bacteria</taxon>
        <taxon>Bacillati</taxon>
        <taxon>Actinomycetota</taxon>
        <taxon>Actinomycetes</taxon>
        <taxon>Pseudonocardiales</taxon>
        <taxon>Pseudonocardiaceae</taxon>
        <taxon>Actinoalloteichus</taxon>
    </lineage>
</organism>
<evidence type="ECO:0000256" key="1">
    <source>
        <dbReference type="SAM" id="SignalP"/>
    </source>
</evidence>
<evidence type="ECO:0000313" key="4">
    <source>
        <dbReference type="Proteomes" id="UP000095210"/>
    </source>
</evidence>
<name>A0AAC9N042_9PSEU</name>
<keyword evidence="4" id="KW-1185">Reference proteome</keyword>
<sequence length="535" mass="56756">MPPRPDSPRIPPAIGRRGVLSGAAALAASAAFGGVAVAATAAGSPTAGRPTTATQTARSFPARPVALLAGQGADDINRTADRFAVHATDLGTMWRDSRGRVAIAFGDTYGVGWGGNGAGPHTADWRCNVLAYAVNTDPVDGLRIESMVTDRPGHAAQILARDTSLPEETVIPTAGIAVGSRDYLHYMSVRHWGAPGTWVTNYAGLAYSDDGGRSWIKPVNNRWSPVGGGARFQLAALAARDETVYLFGTPQGRFGDVALARVDGARMLDPAAYEYWTAAGWARAGIDRAIPIMAGPVGELSVLYNDHLRRWVALTLDESRAAIVLRTAQTPMGPWTGGRIIAHGRDYGGLYAPFLHPGSTGRDLYFALSQWTPYHVRLMTLSLADLPIEDNPVQDGGFEDRPAGAGVGPWRVNGRAGVDQGLGFAHSGANNGWIRADTGWSDLFQNVALRPGASYRLQAWVRSAPATDGGYFGVRRPGGGTIAETRFGHLADYTRLTVDFTSGPEGITEVFCGGWPAEAGEVWIQLDDVVISQLG</sequence>
<dbReference type="Gene3D" id="2.60.120.260">
    <property type="entry name" value="Galactose-binding domain-like"/>
    <property type="match status" value="1"/>
</dbReference>
<dbReference type="InterPro" id="IPR008979">
    <property type="entry name" value="Galactose-bd-like_sf"/>
</dbReference>
<dbReference type="EMBL" id="CP014859">
    <property type="protein sequence ID" value="AOS64576.1"/>
    <property type="molecule type" value="Genomic_DNA"/>
</dbReference>
<proteinExistence type="predicted"/>
<gene>
    <name evidence="3" type="ORF">TL08_18925</name>
</gene>
<evidence type="ECO:0000259" key="2">
    <source>
        <dbReference type="Pfam" id="PF13810"/>
    </source>
</evidence>
<evidence type="ECO:0000313" key="3">
    <source>
        <dbReference type="EMBL" id="AOS64576.1"/>
    </source>
</evidence>
<accession>A0AAC9N042</accession>
<dbReference type="InterPro" id="IPR006311">
    <property type="entry name" value="TAT_signal"/>
</dbReference>
<dbReference type="PROSITE" id="PS51318">
    <property type="entry name" value="TAT"/>
    <property type="match status" value="1"/>
</dbReference>
<feature type="signal peptide" evidence="1">
    <location>
        <begin position="1"/>
        <end position="38"/>
    </location>
</feature>
<feature type="domain" description="DUF4185" evidence="2">
    <location>
        <begin position="77"/>
        <end position="379"/>
    </location>
</feature>
<dbReference type="AlphaFoldDB" id="A0AAC9N042"/>
<dbReference type="InterPro" id="IPR025442">
    <property type="entry name" value="DUF4185"/>
</dbReference>
<protein>
    <submittedName>
        <fullName evidence="3">DUF4185 family protein</fullName>
    </submittedName>
</protein>